<reference evidence="11" key="1">
    <citation type="submission" date="2023-07" db="EMBL/GenBank/DDBJ databases">
        <title>Genomic Encyclopedia of Type Strains, Phase IV (KMG-IV): sequencing the most valuable type-strain genomes for metagenomic binning, comparative biology and taxonomic classification.</title>
        <authorList>
            <person name="Goeker M."/>
        </authorList>
    </citation>
    <scope>NUCLEOTIDE SEQUENCE</scope>
    <source>
        <strain evidence="11">DSM 24202</strain>
    </source>
</reference>
<dbReference type="InterPro" id="IPR003835">
    <property type="entry name" value="Glyco_trans_19"/>
</dbReference>
<evidence type="ECO:0000313" key="11">
    <source>
        <dbReference type="EMBL" id="MDQ0289348.1"/>
    </source>
</evidence>
<dbReference type="RefSeq" id="WP_307260770.1">
    <property type="nucleotide sequence ID" value="NZ_JAUSVL010000001.1"/>
</dbReference>
<dbReference type="SUPFAM" id="SSF53756">
    <property type="entry name" value="UDP-Glycosyltransferase/glycogen phosphorylase"/>
    <property type="match status" value="1"/>
</dbReference>
<evidence type="ECO:0000256" key="8">
    <source>
        <dbReference type="ARBA" id="ARBA00023098"/>
    </source>
</evidence>
<dbReference type="AlphaFoldDB" id="A0AAE4ANX1"/>
<dbReference type="Pfam" id="PF02684">
    <property type="entry name" value="LpxB"/>
    <property type="match status" value="1"/>
</dbReference>
<dbReference type="PANTHER" id="PTHR30372:SF4">
    <property type="entry name" value="LIPID-A-DISACCHARIDE SYNTHASE, MITOCHONDRIAL-RELATED"/>
    <property type="match status" value="1"/>
</dbReference>
<sequence length="386" mass="42012">MSSSTDSPCVWIIAGEASGDNYGANLAQALRQRRPDLRLRGMGSEQMRAAGVELFVDSSELGVVGLIEVLKSIRFFIRLLRDVSARAIAERPAAVVLIDYPGFNLRLAERLHRAGIPVVYYISPQVWAWKKGRIPRIARDVDKMLCIFPFEPAVYAGTGLDASFVGHPLLEILAPLRRDPPPRDPNLVLLLPGSRSSELKALFPDFLRTAAQLQQARPELHFMVPLPRQSCLEQAKSLAAATPLPVALSLEYSVGETRQWLSRAAAGLAASGTVTVEAAILGLPLVVAYRLNAVTWHIVKHMVKLPFVTIANLVTKRCVYEEYLQDDAVPEKLAPALLTILPGGSRHDEVVAGIRECTLLLGGDNAISLRVADAVLAAMKNDAPNA</sequence>
<evidence type="ECO:0000256" key="2">
    <source>
        <dbReference type="ARBA" id="ARBA00012687"/>
    </source>
</evidence>
<dbReference type="PANTHER" id="PTHR30372">
    <property type="entry name" value="LIPID-A-DISACCHARIDE SYNTHASE"/>
    <property type="match status" value="1"/>
</dbReference>
<dbReference type="NCBIfam" id="TIGR00215">
    <property type="entry name" value="lpxB"/>
    <property type="match status" value="1"/>
</dbReference>
<keyword evidence="5" id="KW-0441">Lipid A biosynthesis</keyword>
<comment type="function">
    <text evidence="1">Condensation of UDP-2,3-diacylglucosamine and 2,3-diacylglucosamine-1-phosphate to form lipid A disaccharide, a precursor of lipid A, a phosphorylated glycolipid that anchors the lipopolysaccharide to the outer membrane of the cell.</text>
</comment>
<evidence type="ECO:0000256" key="6">
    <source>
        <dbReference type="ARBA" id="ARBA00022676"/>
    </source>
</evidence>
<comment type="catalytic activity">
    <reaction evidence="9">
        <text>a lipid X + a UDP-2-N,3-O-bis[(3R)-3-hydroxyacyl]-alpha-D-glucosamine = a lipid A disaccharide + UDP + H(+)</text>
        <dbReference type="Rhea" id="RHEA:67828"/>
        <dbReference type="ChEBI" id="CHEBI:15378"/>
        <dbReference type="ChEBI" id="CHEBI:58223"/>
        <dbReference type="ChEBI" id="CHEBI:137748"/>
        <dbReference type="ChEBI" id="CHEBI:176338"/>
        <dbReference type="ChEBI" id="CHEBI:176343"/>
        <dbReference type="EC" id="2.4.1.182"/>
    </reaction>
</comment>
<evidence type="ECO:0000256" key="5">
    <source>
        <dbReference type="ARBA" id="ARBA00022556"/>
    </source>
</evidence>
<keyword evidence="4" id="KW-0444">Lipid biosynthesis</keyword>
<dbReference type="Proteomes" id="UP001238163">
    <property type="component" value="Unassembled WGS sequence"/>
</dbReference>
<evidence type="ECO:0000256" key="10">
    <source>
        <dbReference type="NCBIfam" id="TIGR00215"/>
    </source>
</evidence>
<evidence type="ECO:0000256" key="7">
    <source>
        <dbReference type="ARBA" id="ARBA00022679"/>
    </source>
</evidence>
<comment type="caution">
    <text evidence="11">The sequence shown here is derived from an EMBL/GenBank/DDBJ whole genome shotgun (WGS) entry which is preliminary data.</text>
</comment>
<gene>
    <name evidence="11" type="ORF">J3R75_001455</name>
</gene>
<evidence type="ECO:0000256" key="1">
    <source>
        <dbReference type="ARBA" id="ARBA00002056"/>
    </source>
</evidence>
<proteinExistence type="predicted"/>
<name>A0AAE4ANX1_9BACT</name>
<evidence type="ECO:0000256" key="3">
    <source>
        <dbReference type="ARBA" id="ARBA00020902"/>
    </source>
</evidence>
<dbReference type="GO" id="GO:0016020">
    <property type="term" value="C:membrane"/>
    <property type="evidence" value="ECO:0007669"/>
    <property type="project" value="GOC"/>
</dbReference>
<keyword evidence="6 11" id="KW-0328">Glycosyltransferase</keyword>
<dbReference type="EC" id="2.4.1.182" evidence="2 10"/>
<dbReference type="GO" id="GO:0008915">
    <property type="term" value="F:lipid-A-disaccharide synthase activity"/>
    <property type="evidence" value="ECO:0007669"/>
    <property type="project" value="UniProtKB-UniRule"/>
</dbReference>
<evidence type="ECO:0000313" key="12">
    <source>
        <dbReference type="Proteomes" id="UP001238163"/>
    </source>
</evidence>
<keyword evidence="7 11" id="KW-0808">Transferase</keyword>
<keyword evidence="12" id="KW-1185">Reference proteome</keyword>
<keyword evidence="8" id="KW-0443">Lipid metabolism</keyword>
<accession>A0AAE4ANX1</accession>
<dbReference type="EMBL" id="JAUSVL010000001">
    <property type="protein sequence ID" value="MDQ0289348.1"/>
    <property type="molecule type" value="Genomic_DNA"/>
</dbReference>
<evidence type="ECO:0000256" key="9">
    <source>
        <dbReference type="ARBA" id="ARBA00048975"/>
    </source>
</evidence>
<evidence type="ECO:0000256" key="4">
    <source>
        <dbReference type="ARBA" id="ARBA00022516"/>
    </source>
</evidence>
<dbReference type="GO" id="GO:0009245">
    <property type="term" value="P:lipid A biosynthetic process"/>
    <property type="evidence" value="ECO:0007669"/>
    <property type="project" value="UniProtKB-UniRule"/>
</dbReference>
<dbReference type="GO" id="GO:0005543">
    <property type="term" value="F:phospholipid binding"/>
    <property type="evidence" value="ECO:0007669"/>
    <property type="project" value="TreeGrafter"/>
</dbReference>
<protein>
    <recommendedName>
        <fullName evidence="3 10">Lipid-A-disaccharide synthase</fullName>
        <ecNumber evidence="2 10">2.4.1.182</ecNumber>
    </recommendedName>
</protein>
<organism evidence="11 12">
    <name type="scientific">Oligosphaera ethanolica</name>
    <dbReference type="NCBI Taxonomy" id="760260"/>
    <lineage>
        <taxon>Bacteria</taxon>
        <taxon>Pseudomonadati</taxon>
        <taxon>Lentisphaerota</taxon>
        <taxon>Oligosphaeria</taxon>
        <taxon>Oligosphaerales</taxon>
        <taxon>Oligosphaeraceae</taxon>
        <taxon>Oligosphaera</taxon>
    </lineage>
</organism>